<accession>A0ABP9XJ94</accession>
<keyword evidence="3" id="KW-0732">Signal</keyword>
<dbReference type="PANTHER" id="PTHR31145:SF6">
    <property type="entry name" value="INTEGRAL MEMBRANE PROTEIN (AFU_ORTHOLOGUE AFUA_7G01610)"/>
    <property type="match status" value="1"/>
</dbReference>
<feature type="transmembrane region" description="Helical" evidence="2">
    <location>
        <begin position="474"/>
        <end position="493"/>
    </location>
</feature>
<protein>
    <recommendedName>
        <fullName evidence="4">TRP C-terminal domain-containing protein</fullName>
    </recommendedName>
</protein>
<reference evidence="5 6" key="1">
    <citation type="submission" date="2024-04" db="EMBL/GenBank/DDBJ databases">
        <title>genome sequences of Mucor flavus KT1a and Helicostylum pulchrum KT1b strains isolation_sourced from the surface of a dry-aged beef.</title>
        <authorList>
            <person name="Toyotome T."/>
            <person name="Hosono M."/>
            <person name="Torimaru M."/>
            <person name="Fukuda K."/>
            <person name="Mikami N."/>
        </authorList>
    </citation>
    <scope>NUCLEOTIDE SEQUENCE [LARGE SCALE GENOMIC DNA]</scope>
    <source>
        <strain evidence="5 6">KT1b</strain>
    </source>
</reference>
<feature type="domain" description="TRP C-terminal" evidence="4">
    <location>
        <begin position="219"/>
        <end position="589"/>
    </location>
</feature>
<dbReference type="InterPro" id="IPR010308">
    <property type="entry name" value="TRP_C"/>
</dbReference>
<dbReference type="Pfam" id="PF06011">
    <property type="entry name" value="TRP"/>
    <property type="match status" value="1"/>
</dbReference>
<sequence length="795" mass="89176">MRFRLNLVLLLISWTPLRNAQSIDSVWFPDNNFTLCSQGQFDVLSVNRYFDVTTSSYSFNFTSTSNTTVTNLNQQGSTYSSSKMEIKFGFESIHTQPQRFCLDSVEECPLIPFTNFTIQRLFNLSHIPLYPLADITAQYTATAADSSNLVCIRFAPVGYQHPTWRKIFTWLPVSFTISAAMISLIASLKVFNDSSYDVFLFSSNYALLPGILRLKTPGFFDLIFYCQFIVIVGQFNIDYPRFHALFTSNFSWSFLLFNQSGWLYGLINKLFAASVSSSSLSGEAVMDMSVAGYSINKRQEALIHGTDTNVIRVAGTGMADFAIASGIDINVMFFTMMIYLLIIIGSCLILCFLGWIVLLFTTNSSSSSSSSVLNDNQDSKTKSEKMLDFTIGVLVRILSLAYVPMMTLSFYQLMIPSYWYITVLAAGFVMIPFLFYGFVAIKLLQIRPASFIFTEIQLLLRYGSLYNTFTDDKFIFFILVIVYKTLVAAMIGLFQTSGLAQIILVILAECTLMIAIMIKLPYSDGQVNFIHVAVGFIRLVVLALNIAFLPVIEATVLVKQYVGYVQMSLHCLVFFVFLTLQIKNLVIIATGLGEDELDETGNPPARMIMWRKKRAPHQLHIHSSTTLMSTTTNSAALRPQTASFYMNNNTSSNRNSNRLTGDSQTLDMFTNYYTNNNNSSSSTTAALKPDEVVVSSRQKELVANNENMLQQYPELVADYLNATRQEASSSSSNRVYKLDDEIVPSNEPLLVEPINVQKSHPPPPPLPKHNVLNNDSTYSPPHQPSPTSILIQEDV</sequence>
<organism evidence="5 6">
    <name type="scientific">Helicostylum pulchrum</name>
    <dbReference type="NCBI Taxonomy" id="562976"/>
    <lineage>
        <taxon>Eukaryota</taxon>
        <taxon>Fungi</taxon>
        <taxon>Fungi incertae sedis</taxon>
        <taxon>Mucoromycota</taxon>
        <taxon>Mucoromycotina</taxon>
        <taxon>Mucoromycetes</taxon>
        <taxon>Mucorales</taxon>
        <taxon>Mucorineae</taxon>
        <taxon>Mucoraceae</taxon>
        <taxon>Helicostylum</taxon>
    </lineage>
</organism>
<evidence type="ECO:0000256" key="3">
    <source>
        <dbReference type="SAM" id="SignalP"/>
    </source>
</evidence>
<keyword evidence="6" id="KW-1185">Reference proteome</keyword>
<keyword evidence="2" id="KW-0812">Transmembrane</keyword>
<feature type="compositionally biased region" description="Polar residues" evidence="1">
    <location>
        <begin position="771"/>
        <end position="795"/>
    </location>
</feature>
<dbReference type="EMBL" id="BAABUJ010000004">
    <property type="protein sequence ID" value="GAA5794880.1"/>
    <property type="molecule type" value="Genomic_DNA"/>
</dbReference>
<dbReference type="InterPro" id="IPR040241">
    <property type="entry name" value="TRP_Flc/Pkd2-like"/>
</dbReference>
<proteinExistence type="predicted"/>
<feature type="transmembrane region" description="Helical" evidence="2">
    <location>
        <begin position="167"/>
        <end position="188"/>
    </location>
</feature>
<feature type="region of interest" description="Disordered" evidence="1">
    <location>
        <begin position="754"/>
        <end position="795"/>
    </location>
</feature>
<evidence type="ECO:0000313" key="6">
    <source>
        <dbReference type="Proteomes" id="UP001476247"/>
    </source>
</evidence>
<feature type="transmembrane region" description="Helical" evidence="2">
    <location>
        <begin position="249"/>
        <end position="267"/>
    </location>
</feature>
<feature type="transmembrane region" description="Helical" evidence="2">
    <location>
        <begin position="389"/>
        <end position="411"/>
    </location>
</feature>
<evidence type="ECO:0000256" key="1">
    <source>
        <dbReference type="SAM" id="MobiDB-lite"/>
    </source>
</evidence>
<keyword evidence="2" id="KW-1133">Transmembrane helix</keyword>
<feature type="chain" id="PRO_5047521265" description="TRP C-terminal domain-containing protein" evidence="3">
    <location>
        <begin position="21"/>
        <end position="795"/>
    </location>
</feature>
<keyword evidence="2" id="KW-0472">Membrane</keyword>
<feature type="signal peptide" evidence="3">
    <location>
        <begin position="1"/>
        <end position="20"/>
    </location>
</feature>
<evidence type="ECO:0000256" key="2">
    <source>
        <dbReference type="SAM" id="Phobius"/>
    </source>
</evidence>
<comment type="caution">
    <text evidence="5">The sequence shown here is derived from an EMBL/GenBank/DDBJ whole genome shotgun (WGS) entry which is preliminary data.</text>
</comment>
<feature type="transmembrane region" description="Helical" evidence="2">
    <location>
        <begin position="218"/>
        <end position="237"/>
    </location>
</feature>
<feature type="transmembrane region" description="Helical" evidence="2">
    <location>
        <begin position="499"/>
        <end position="518"/>
    </location>
</feature>
<evidence type="ECO:0000259" key="4">
    <source>
        <dbReference type="Pfam" id="PF06011"/>
    </source>
</evidence>
<feature type="transmembrane region" description="Helical" evidence="2">
    <location>
        <begin position="338"/>
        <end position="360"/>
    </location>
</feature>
<feature type="transmembrane region" description="Helical" evidence="2">
    <location>
        <begin position="530"/>
        <end position="549"/>
    </location>
</feature>
<dbReference type="PANTHER" id="PTHR31145">
    <property type="entry name" value="INTEGRAL MEMBRANE PROTEIN (AFU_ORTHOLOGUE AFUA_7G01610)"/>
    <property type="match status" value="1"/>
</dbReference>
<feature type="transmembrane region" description="Helical" evidence="2">
    <location>
        <begin position="561"/>
        <end position="580"/>
    </location>
</feature>
<name>A0ABP9XJ94_9FUNG</name>
<evidence type="ECO:0000313" key="5">
    <source>
        <dbReference type="EMBL" id="GAA5794880.1"/>
    </source>
</evidence>
<dbReference type="Proteomes" id="UP001476247">
    <property type="component" value="Unassembled WGS sequence"/>
</dbReference>
<gene>
    <name evidence="5" type="ORF">HPULCUR_000228</name>
</gene>
<feature type="transmembrane region" description="Helical" evidence="2">
    <location>
        <begin position="417"/>
        <end position="441"/>
    </location>
</feature>